<comment type="pathway">
    <text evidence="2 11">Cofactor biosynthesis; NAD(+) biosynthesis; deamido-NAD(+) from nicotinate D-ribonucleotide: step 1/1.</text>
</comment>
<keyword evidence="5 11" id="KW-0808">Transferase</keyword>
<comment type="function">
    <text evidence="1 11">Catalyzes the reversible adenylation of nicotinate mononucleotide (NaMN) to nicotinic acid adenine dinucleotide (NaAD).</text>
</comment>
<dbReference type="KEGG" id="phn:PAEH1_04800"/>
<dbReference type="STRING" id="643674.PAEH1_04800"/>
<dbReference type="Gene3D" id="3.40.50.620">
    <property type="entry name" value="HUPs"/>
    <property type="match status" value="1"/>
</dbReference>
<dbReference type="PANTHER" id="PTHR39321:SF3">
    <property type="entry name" value="PHOSPHOPANTETHEINE ADENYLYLTRANSFERASE"/>
    <property type="match status" value="1"/>
</dbReference>
<dbReference type="EMBL" id="CP019697">
    <property type="protein sequence ID" value="AQS51059.1"/>
    <property type="molecule type" value="Genomic_DNA"/>
</dbReference>
<dbReference type="NCBIfam" id="TIGR00482">
    <property type="entry name" value="nicotinate (nicotinamide) nucleotide adenylyltransferase"/>
    <property type="match status" value="1"/>
</dbReference>
<evidence type="ECO:0000256" key="2">
    <source>
        <dbReference type="ARBA" id="ARBA00005019"/>
    </source>
</evidence>
<dbReference type="InterPro" id="IPR005248">
    <property type="entry name" value="NadD/NMNAT"/>
</dbReference>
<dbReference type="EC" id="2.7.7.18" evidence="11"/>
<reference evidence="13 14" key="1">
    <citation type="submission" date="2017-01" db="EMBL/GenBank/DDBJ databases">
        <title>Complete Genome Sequence of Paenalcaligenes hominis, Isolated from a paraplegic Patient with neurogenic bladder.</title>
        <authorList>
            <person name="Mukhopadhyay R."/>
            <person name="Joaquin J."/>
            <person name="Hogue R."/>
            <person name="Kilaru A."/>
            <person name="Jospin G."/>
            <person name="Mars K."/>
            <person name="Eisen J.A."/>
            <person name="Chaturvedi V."/>
        </authorList>
    </citation>
    <scope>NUCLEOTIDE SEQUENCE [LARGE SCALE GENOMIC DNA]</scope>
    <source>
        <strain evidence="13 14">15S00501</strain>
    </source>
</reference>
<keyword evidence="7 11" id="KW-0547">Nucleotide-binding</keyword>
<comment type="similarity">
    <text evidence="3 11">Belongs to the NadD family.</text>
</comment>
<dbReference type="Pfam" id="PF01467">
    <property type="entry name" value="CTP_transf_like"/>
    <property type="match status" value="1"/>
</dbReference>
<comment type="catalytic activity">
    <reaction evidence="10 11">
        <text>nicotinate beta-D-ribonucleotide + ATP + H(+) = deamido-NAD(+) + diphosphate</text>
        <dbReference type="Rhea" id="RHEA:22860"/>
        <dbReference type="ChEBI" id="CHEBI:15378"/>
        <dbReference type="ChEBI" id="CHEBI:30616"/>
        <dbReference type="ChEBI" id="CHEBI:33019"/>
        <dbReference type="ChEBI" id="CHEBI:57502"/>
        <dbReference type="ChEBI" id="CHEBI:58437"/>
        <dbReference type="EC" id="2.7.7.18"/>
    </reaction>
</comment>
<evidence type="ECO:0000313" key="13">
    <source>
        <dbReference type="EMBL" id="AQS51059.1"/>
    </source>
</evidence>
<dbReference type="AlphaFoldDB" id="A0A1U9JZB6"/>
<evidence type="ECO:0000256" key="4">
    <source>
        <dbReference type="ARBA" id="ARBA00022642"/>
    </source>
</evidence>
<dbReference type="GO" id="GO:0004515">
    <property type="term" value="F:nicotinate-nucleotide adenylyltransferase activity"/>
    <property type="evidence" value="ECO:0007669"/>
    <property type="project" value="UniProtKB-UniRule"/>
</dbReference>
<evidence type="ECO:0000256" key="8">
    <source>
        <dbReference type="ARBA" id="ARBA00022840"/>
    </source>
</evidence>
<evidence type="ECO:0000256" key="9">
    <source>
        <dbReference type="ARBA" id="ARBA00023027"/>
    </source>
</evidence>
<dbReference type="OrthoDB" id="5295945at2"/>
<feature type="domain" description="Cytidyltransferase-like" evidence="12">
    <location>
        <begin position="8"/>
        <end position="171"/>
    </location>
</feature>
<evidence type="ECO:0000256" key="10">
    <source>
        <dbReference type="ARBA" id="ARBA00048721"/>
    </source>
</evidence>
<proteinExistence type="inferred from homology"/>
<gene>
    <name evidence="11" type="primary">nadD</name>
    <name evidence="13" type="ORF">PAEH1_04800</name>
</gene>
<name>A0A1U9JZB6_9BURK</name>
<dbReference type="InterPro" id="IPR014729">
    <property type="entry name" value="Rossmann-like_a/b/a_fold"/>
</dbReference>
<dbReference type="GO" id="GO:0005524">
    <property type="term" value="F:ATP binding"/>
    <property type="evidence" value="ECO:0007669"/>
    <property type="project" value="UniProtKB-KW"/>
</dbReference>
<evidence type="ECO:0000256" key="6">
    <source>
        <dbReference type="ARBA" id="ARBA00022695"/>
    </source>
</evidence>
<organism evidence="13 14">
    <name type="scientific">Paenalcaligenes hominis</name>
    <dbReference type="NCBI Taxonomy" id="643674"/>
    <lineage>
        <taxon>Bacteria</taxon>
        <taxon>Pseudomonadati</taxon>
        <taxon>Pseudomonadota</taxon>
        <taxon>Betaproteobacteria</taxon>
        <taxon>Burkholderiales</taxon>
        <taxon>Alcaligenaceae</taxon>
        <taxon>Paenalcaligenes</taxon>
    </lineage>
</organism>
<keyword evidence="6 11" id="KW-0548">Nucleotidyltransferase</keyword>
<keyword evidence="4 11" id="KW-0662">Pyridine nucleotide biosynthesis</keyword>
<dbReference type="InterPro" id="IPR004821">
    <property type="entry name" value="Cyt_trans-like"/>
</dbReference>
<dbReference type="UniPathway" id="UPA00253">
    <property type="reaction ID" value="UER00332"/>
</dbReference>
<dbReference type="NCBIfam" id="NF000840">
    <property type="entry name" value="PRK00071.1-3"/>
    <property type="match status" value="1"/>
</dbReference>
<protein>
    <recommendedName>
        <fullName evidence="11">Probable nicotinate-nucleotide adenylyltransferase</fullName>
        <ecNumber evidence="11">2.7.7.18</ecNumber>
    </recommendedName>
    <alternativeName>
        <fullName evidence="11">Deamido-NAD(+) diphosphorylase</fullName>
    </alternativeName>
    <alternativeName>
        <fullName evidence="11">Deamido-NAD(+) pyrophosphorylase</fullName>
    </alternativeName>
    <alternativeName>
        <fullName evidence="11">Nicotinate mononucleotide adenylyltransferase</fullName>
        <shortName evidence="11">NaMN adenylyltransferase</shortName>
    </alternativeName>
</protein>
<evidence type="ECO:0000256" key="11">
    <source>
        <dbReference type="HAMAP-Rule" id="MF_00244"/>
    </source>
</evidence>
<accession>A0A1U9JZB6</accession>
<dbReference type="SUPFAM" id="SSF52374">
    <property type="entry name" value="Nucleotidylyl transferase"/>
    <property type="match status" value="1"/>
</dbReference>
<evidence type="ECO:0000313" key="14">
    <source>
        <dbReference type="Proteomes" id="UP000189369"/>
    </source>
</evidence>
<dbReference type="PANTHER" id="PTHR39321">
    <property type="entry name" value="NICOTINATE-NUCLEOTIDE ADENYLYLTRANSFERASE-RELATED"/>
    <property type="match status" value="1"/>
</dbReference>
<keyword evidence="9 11" id="KW-0520">NAD</keyword>
<dbReference type="HAMAP" id="MF_00244">
    <property type="entry name" value="NaMN_adenylyltr"/>
    <property type="match status" value="1"/>
</dbReference>
<evidence type="ECO:0000256" key="3">
    <source>
        <dbReference type="ARBA" id="ARBA00009014"/>
    </source>
</evidence>
<evidence type="ECO:0000256" key="1">
    <source>
        <dbReference type="ARBA" id="ARBA00002324"/>
    </source>
</evidence>
<evidence type="ECO:0000256" key="5">
    <source>
        <dbReference type="ARBA" id="ARBA00022679"/>
    </source>
</evidence>
<dbReference type="Proteomes" id="UP000189369">
    <property type="component" value="Chromosome"/>
</dbReference>
<dbReference type="CDD" id="cd02165">
    <property type="entry name" value="NMNAT"/>
    <property type="match status" value="1"/>
</dbReference>
<evidence type="ECO:0000256" key="7">
    <source>
        <dbReference type="ARBA" id="ARBA00022741"/>
    </source>
</evidence>
<sequence length="198" mass="22494">MVKERIGLLGGSFDPVHLAHIALANAALYSLQLHQVQLLPAAQPWQKEQLGAPAAHRIAMLELACAPYHHLVVNPIEIERGGPTYTYDTVSQLPSDNDYFWILGSDQLQNFTSWHHWQRILDHVQLAVARRPDASLQAPPELEHYLQSQNKVLHHIDFAPTAISATLIRERLQQHQSVASMVPQTVVHYIEQHHLYQL</sequence>
<dbReference type="GO" id="GO:0009435">
    <property type="term" value="P:NAD+ biosynthetic process"/>
    <property type="evidence" value="ECO:0007669"/>
    <property type="project" value="UniProtKB-UniRule"/>
</dbReference>
<keyword evidence="8 11" id="KW-0067">ATP-binding</keyword>
<evidence type="ECO:0000259" key="12">
    <source>
        <dbReference type="Pfam" id="PF01467"/>
    </source>
</evidence>